<keyword evidence="3" id="KW-1185">Reference proteome</keyword>
<sequence length="61" mass="6844">MLCQSCKRETPDDDGCQLNGKWLCEKCAWKQGLFPLSHTGARRDKISERGRVLTPPEPAGK</sequence>
<proteinExistence type="predicted"/>
<dbReference type="RefSeq" id="WP_073471979.1">
    <property type="nucleotide sequence ID" value="NZ_FQZU01000001.1"/>
</dbReference>
<accession>A0A1M6C9S4</accession>
<protein>
    <submittedName>
        <fullName evidence="2">Uncharacterized protein</fullName>
    </submittedName>
</protein>
<evidence type="ECO:0000313" key="2">
    <source>
        <dbReference type="EMBL" id="SHI57780.1"/>
    </source>
</evidence>
<organism evidence="2 3">
    <name type="scientific">Desulfatibacillum alkenivorans DSM 16219</name>
    <dbReference type="NCBI Taxonomy" id="1121393"/>
    <lineage>
        <taxon>Bacteria</taxon>
        <taxon>Pseudomonadati</taxon>
        <taxon>Thermodesulfobacteriota</taxon>
        <taxon>Desulfobacteria</taxon>
        <taxon>Desulfobacterales</taxon>
        <taxon>Desulfatibacillaceae</taxon>
        <taxon>Desulfatibacillum</taxon>
    </lineage>
</organism>
<feature type="compositionally biased region" description="Basic and acidic residues" evidence="1">
    <location>
        <begin position="41"/>
        <end position="51"/>
    </location>
</feature>
<name>A0A1M6C9S4_9BACT</name>
<dbReference type="AlphaFoldDB" id="A0A1M6C9S4"/>
<gene>
    <name evidence="2" type="ORF">SAMN02745216_00189</name>
</gene>
<reference evidence="3" key="1">
    <citation type="submission" date="2016-11" db="EMBL/GenBank/DDBJ databases">
        <authorList>
            <person name="Varghese N."/>
            <person name="Submissions S."/>
        </authorList>
    </citation>
    <scope>NUCLEOTIDE SEQUENCE [LARGE SCALE GENOMIC DNA]</scope>
    <source>
        <strain evidence="3">DSM 16219</strain>
    </source>
</reference>
<dbReference type="Proteomes" id="UP000183994">
    <property type="component" value="Unassembled WGS sequence"/>
</dbReference>
<evidence type="ECO:0000256" key="1">
    <source>
        <dbReference type="SAM" id="MobiDB-lite"/>
    </source>
</evidence>
<evidence type="ECO:0000313" key="3">
    <source>
        <dbReference type="Proteomes" id="UP000183994"/>
    </source>
</evidence>
<feature type="region of interest" description="Disordered" evidence="1">
    <location>
        <begin position="40"/>
        <end position="61"/>
    </location>
</feature>
<dbReference type="EMBL" id="FQZU01000001">
    <property type="protein sequence ID" value="SHI57780.1"/>
    <property type="molecule type" value="Genomic_DNA"/>
</dbReference>